<dbReference type="Pfam" id="PF02195">
    <property type="entry name" value="ParB_N"/>
    <property type="match status" value="1"/>
</dbReference>
<dbReference type="InterPro" id="IPR017819">
    <property type="entry name" value="Plasmid_partition_RepB"/>
</dbReference>
<comment type="similarity">
    <text evidence="1">Belongs to the ParB family.</text>
</comment>
<dbReference type="InterPro" id="IPR037972">
    <property type="entry name" value="RepB_N"/>
</dbReference>
<dbReference type="InterPro" id="IPR011111">
    <property type="entry name" value="Plasmid_RepB"/>
</dbReference>
<dbReference type="GO" id="GO:0007059">
    <property type="term" value="P:chromosome segregation"/>
    <property type="evidence" value="ECO:0007669"/>
    <property type="project" value="TreeGrafter"/>
</dbReference>
<dbReference type="SUPFAM" id="SSF110849">
    <property type="entry name" value="ParB/Sulfiredoxin"/>
    <property type="match status" value="1"/>
</dbReference>
<geneLocation type="plasmid" evidence="4">
    <name>pSinA</name>
</geneLocation>
<dbReference type="CDD" id="cd16405">
    <property type="entry name" value="RepB_like_N"/>
    <property type="match status" value="1"/>
</dbReference>
<dbReference type="PANTHER" id="PTHR33375">
    <property type="entry name" value="CHROMOSOME-PARTITIONING PROTEIN PARB-RELATED"/>
    <property type="match status" value="1"/>
</dbReference>
<dbReference type="InterPro" id="IPR036086">
    <property type="entry name" value="ParB/Sulfiredoxin_sf"/>
</dbReference>
<dbReference type="GO" id="GO:0003677">
    <property type="term" value="F:DNA binding"/>
    <property type="evidence" value="ECO:0007669"/>
    <property type="project" value="InterPro"/>
</dbReference>
<dbReference type="NCBIfam" id="TIGR00180">
    <property type="entry name" value="parB_part"/>
    <property type="match status" value="1"/>
</dbReference>
<dbReference type="PANTHER" id="PTHR33375:SF1">
    <property type="entry name" value="CHROMOSOME-PARTITIONING PROTEIN PARB-RELATED"/>
    <property type="match status" value="1"/>
</dbReference>
<dbReference type="RefSeq" id="WP_015647670.1">
    <property type="nucleotide sequence ID" value="NC_021209.1"/>
</dbReference>
<evidence type="ECO:0000259" key="3">
    <source>
        <dbReference type="SMART" id="SM00470"/>
    </source>
</evidence>
<dbReference type="EMBL" id="JF809815">
    <property type="protein sequence ID" value="AFR74856.1"/>
    <property type="molecule type" value="Genomic_DNA"/>
</dbReference>
<gene>
    <name evidence="4" type="primary">repB</name>
</gene>
<dbReference type="AlphaFoldDB" id="R4ILF0"/>
<reference evidence="4" key="1">
    <citation type="journal article" date="2013" name="J. Biotechnol.">
        <title>Structural and functional genomics of plasmid pSinA of Sinorhizobium sp. M14 encoding genes for the arsenite oxidation and arsenic resistance.</title>
        <authorList>
            <person name="Drewniak L."/>
            <person name="Dziewit L."/>
            <person name="Ciezkowska M."/>
            <person name="Gawor J."/>
            <person name="Gromadka R."/>
            <person name="Sklodowska A."/>
        </authorList>
    </citation>
    <scope>NUCLEOTIDE SEQUENCE</scope>
    <source>
        <strain evidence="4">M14</strain>
        <plasmid evidence="4">pSinA</plasmid>
    </source>
</reference>
<dbReference type="GO" id="GO:0005694">
    <property type="term" value="C:chromosome"/>
    <property type="evidence" value="ECO:0007669"/>
    <property type="project" value="TreeGrafter"/>
</dbReference>
<organism evidence="4">
    <name type="scientific">Sinorhizobium sp. M14</name>
    <dbReference type="NCBI Taxonomy" id="430451"/>
    <lineage>
        <taxon>Bacteria</taxon>
        <taxon>Pseudomonadati</taxon>
        <taxon>Pseudomonadota</taxon>
        <taxon>Alphaproteobacteria</taxon>
        <taxon>Hyphomicrobiales</taxon>
        <taxon>Rhizobiaceae</taxon>
        <taxon>Sinorhizobium/Ensifer group</taxon>
        <taxon>Sinorhizobium</taxon>
    </lineage>
</organism>
<dbReference type="SMART" id="SM00470">
    <property type="entry name" value="ParB"/>
    <property type="match status" value="1"/>
</dbReference>
<evidence type="ECO:0000313" key="4">
    <source>
        <dbReference type="EMBL" id="AFR74856.1"/>
    </source>
</evidence>
<proteinExistence type="inferred from homology"/>
<protein>
    <submittedName>
        <fullName evidence="4">RepB</fullName>
    </submittedName>
</protein>
<feature type="region of interest" description="Disordered" evidence="2">
    <location>
        <begin position="1"/>
        <end position="24"/>
    </location>
</feature>
<sequence length="334" mass="36850">MSKRTQSVRNLFAAGPDEAPTVDTRQPMQRVASGAVRSLKDTFSEVERDYEELKQKVADGALPIDLDPSLIDPSPFADRFADQDASAVEALKASFLEHGQEIPILVRAHPTEIGRYQISYGHRRVRAATELGLKVKAYVRELSDDRLAVAQGIENSAREDLTFIERSMFALKLEEGGFERTLIQTALSVDRQEASKLISVGRAVPGWLAEAIGRAPKIGRPRWQELADGLKNAGAESKARKATTDKSFGHKTSDDRFIAVLRAIKAIDRPSAEKTPVLSAKSAEGTKIATLAVSGRVCKIEIDRDRDEAFAKFVMDRIPDLYEKFRQTEPGSEG</sequence>
<dbReference type="InterPro" id="IPR050336">
    <property type="entry name" value="Chromosome_partition/occlusion"/>
</dbReference>
<feature type="domain" description="ParB-like N-terminal" evidence="3">
    <location>
        <begin position="64"/>
        <end position="156"/>
    </location>
</feature>
<evidence type="ECO:0000256" key="2">
    <source>
        <dbReference type="SAM" id="MobiDB-lite"/>
    </source>
</evidence>
<keyword evidence="4" id="KW-0614">Plasmid</keyword>
<dbReference type="NCBIfam" id="TIGR03454">
    <property type="entry name" value="partition_RepB"/>
    <property type="match status" value="1"/>
</dbReference>
<dbReference type="Pfam" id="PF07506">
    <property type="entry name" value="RepB"/>
    <property type="match status" value="1"/>
</dbReference>
<dbReference type="InterPro" id="IPR004437">
    <property type="entry name" value="ParB/RepB/Spo0J"/>
</dbReference>
<dbReference type="InterPro" id="IPR003115">
    <property type="entry name" value="ParB_N"/>
</dbReference>
<accession>R4ILF0</accession>
<evidence type="ECO:0000256" key="1">
    <source>
        <dbReference type="ARBA" id="ARBA00006295"/>
    </source>
</evidence>
<dbReference type="Gene3D" id="3.90.1530.10">
    <property type="entry name" value="Conserved hypothetical protein from pyrococcus furiosus pfu- 392566-001, ParB domain"/>
    <property type="match status" value="1"/>
</dbReference>
<name>R4ILF0_9HYPH</name>